<organism evidence="1 2">
    <name type="scientific">Coemansia nantahalensis</name>
    <dbReference type="NCBI Taxonomy" id="2789366"/>
    <lineage>
        <taxon>Eukaryota</taxon>
        <taxon>Fungi</taxon>
        <taxon>Fungi incertae sedis</taxon>
        <taxon>Zoopagomycota</taxon>
        <taxon>Kickxellomycotina</taxon>
        <taxon>Kickxellomycetes</taxon>
        <taxon>Kickxellales</taxon>
        <taxon>Kickxellaceae</taxon>
        <taxon>Coemansia</taxon>
    </lineage>
</organism>
<comment type="caution">
    <text evidence="1">The sequence shown here is derived from an EMBL/GenBank/DDBJ whole genome shotgun (WGS) entry which is preliminary data.</text>
</comment>
<evidence type="ECO:0000313" key="1">
    <source>
        <dbReference type="EMBL" id="KAJ2767189.1"/>
    </source>
</evidence>
<name>A0ACC1JTV6_9FUNG</name>
<protein>
    <submittedName>
        <fullName evidence="1">Transcription factor TFIIF complex subunit Tfg3</fullName>
    </submittedName>
</protein>
<keyword evidence="2" id="KW-1185">Reference proteome</keyword>
<accession>A0ACC1JTV6</accession>
<evidence type="ECO:0000313" key="2">
    <source>
        <dbReference type="Proteomes" id="UP001140234"/>
    </source>
</evidence>
<sequence length="651" mass="69277">MVSGCEVQLTVQTRHEPTGELAINDGAEYVLRRWSCVVLDGRPRAANATQLPHVREVEFVLHETFANNHQVVRRAPFRVEEEGWGEFDMTVLVHFAHCTAPLRITHDLNFQEGSVYEKKYRLTVPNPSPGFLALYNRPSTHARKTLPARQTKARKGPPRSAQYSPSAQRRRSPSASPSDYDSDDSSLSSGSPSDGGSDGRRPASMSSASAGRRHTAAVRRQDAMERPVHSIERPLHKTARAALPATTDDDRRQRAPAASGLSRPRKDPAARPAVRRAVGDAMGGAAPPARTQPTTSKSPTRGLLVATQARTDRATATAVGSTGIASQQRRRRISDTARPASRSPTDTRPIVVVETPAAKRPSGIGISGVRVPKKRTTRPADERGEKRTAPEHDPGAKDDGALRPAKRYHLAVPGGAAEQRRALSPLPVSTAPPTSSSSSSISPPPAVSSREAFIRERERQRHLDPSRDAGGAGHKAAAAPAAAPAMAQAPAPAVAPAAVPGLGLLGKTARTGLAVARVRRDIAEIAVPKHTVGAVKPGRARRRDKGSSASGSQDGDSDDGSRRAAGPAGMAVSPELAHRMTEIMERASQLGEQAIVGFLRLLHTLRVEQEPENAAAITAEAVGQVQTAGSYSCNFSTLAPEAIDRLWAFVA</sequence>
<dbReference type="Proteomes" id="UP001140234">
    <property type="component" value="Unassembled WGS sequence"/>
</dbReference>
<gene>
    <name evidence="1" type="primary">tfg3</name>
    <name evidence="1" type="ORF">IWQ57_004056</name>
</gene>
<dbReference type="EMBL" id="JANBUJ010001488">
    <property type="protein sequence ID" value="KAJ2767189.1"/>
    <property type="molecule type" value="Genomic_DNA"/>
</dbReference>
<reference evidence="1" key="1">
    <citation type="submission" date="2022-07" db="EMBL/GenBank/DDBJ databases">
        <title>Phylogenomic reconstructions and comparative analyses of Kickxellomycotina fungi.</title>
        <authorList>
            <person name="Reynolds N.K."/>
            <person name="Stajich J.E."/>
            <person name="Barry K."/>
            <person name="Grigoriev I.V."/>
            <person name="Crous P."/>
            <person name="Smith M.E."/>
        </authorList>
    </citation>
    <scope>NUCLEOTIDE SEQUENCE</scope>
    <source>
        <strain evidence="1">CBS 109366</strain>
    </source>
</reference>
<proteinExistence type="predicted"/>